<keyword evidence="3" id="KW-0812">Transmembrane</keyword>
<evidence type="ECO:0000256" key="1">
    <source>
        <dbReference type="ARBA" id="ARBA00004401"/>
    </source>
</evidence>
<dbReference type="STRING" id="862969.SCI_0716"/>
<dbReference type="NCBIfam" id="TIGR02227">
    <property type="entry name" value="sigpep_I_bact"/>
    <property type="match status" value="1"/>
</dbReference>
<gene>
    <name evidence="5" type="ORF">RN79_02220</name>
</gene>
<evidence type="ECO:0000259" key="4">
    <source>
        <dbReference type="Pfam" id="PF10502"/>
    </source>
</evidence>
<keyword evidence="3" id="KW-0378">Hydrolase</keyword>
<comment type="caution">
    <text evidence="5">The sequence shown here is derived from an EMBL/GenBank/DDBJ whole genome shotgun (WGS) entry which is preliminary data.</text>
</comment>
<keyword evidence="3" id="KW-1133">Transmembrane helix</keyword>
<dbReference type="Gene3D" id="2.10.109.10">
    <property type="entry name" value="Umud Fragment, subunit A"/>
    <property type="match status" value="1"/>
</dbReference>
<dbReference type="InterPro" id="IPR036286">
    <property type="entry name" value="LexA/Signal_pep-like_sf"/>
</dbReference>
<dbReference type="eggNOG" id="COG0681">
    <property type="taxonomic scope" value="Bacteria"/>
</dbReference>
<comment type="subcellular location">
    <subcellularLocation>
        <location evidence="1">Cell membrane</location>
        <topology evidence="1">Single-pass type II membrane protein</topology>
    </subcellularLocation>
    <subcellularLocation>
        <location evidence="3">Membrane</location>
        <topology evidence="3">Single-pass type II membrane protein</topology>
    </subcellularLocation>
</comment>
<dbReference type="InterPro" id="IPR000223">
    <property type="entry name" value="Pept_S26A_signal_pept_1"/>
</dbReference>
<dbReference type="GeneID" id="93846817"/>
<dbReference type="GO" id="GO:0005886">
    <property type="term" value="C:plasma membrane"/>
    <property type="evidence" value="ECO:0007669"/>
    <property type="project" value="UniProtKB-SubCell"/>
</dbReference>
<organism evidence="5 6">
    <name type="scientific">Streptococcus constellatus</name>
    <dbReference type="NCBI Taxonomy" id="76860"/>
    <lineage>
        <taxon>Bacteria</taxon>
        <taxon>Bacillati</taxon>
        <taxon>Bacillota</taxon>
        <taxon>Bacilli</taxon>
        <taxon>Lactobacillales</taxon>
        <taxon>Streptococcaceae</taxon>
        <taxon>Streptococcus</taxon>
        <taxon>Streptococcus anginosus group</taxon>
    </lineage>
</organism>
<name>A0A0C1K691_STRCV</name>
<dbReference type="GO" id="GO:0009003">
    <property type="term" value="F:signal peptidase activity"/>
    <property type="evidence" value="ECO:0007669"/>
    <property type="project" value="UniProtKB-EC"/>
</dbReference>
<evidence type="ECO:0000256" key="2">
    <source>
        <dbReference type="ARBA" id="ARBA00009370"/>
    </source>
</evidence>
<reference evidence="5 6" key="1">
    <citation type="submission" date="2014-12" db="EMBL/GenBank/DDBJ databases">
        <title>Partial genome sequence of Streptococcus constellatus KCOM 1650 (= ChDC B144).</title>
        <authorList>
            <person name="Kook J.-K."/>
            <person name="Park S.-N."/>
            <person name="Lim Y.K."/>
            <person name="Jo E."/>
        </authorList>
    </citation>
    <scope>NUCLEOTIDE SEQUENCE [LARGE SCALE GENOMIC DNA]</scope>
    <source>
        <strain evidence="5 6">KCOM 1650</strain>
    </source>
</reference>
<comment type="catalytic activity">
    <reaction evidence="3">
        <text>Cleavage of hydrophobic, N-terminal signal or leader sequences from secreted and periplasmic proteins.</text>
        <dbReference type="EC" id="3.4.21.89"/>
    </reaction>
</comment>
<dbReference type="EMBL" id="JWIY01000001">
    <property type="protein sequence ID" value="KIC78411.1"/>
    <property type="molecule type" value="Genomic_DNA"/>
</dbReference>
<comment type="similarity">
    <text evidence="2 3">Belongs to the peptidase S26 family.</text>
</comment>
<keyword evidence="3" id="KW-0472">Membrane</keyword>
<dbReference type="OrthoDB" id="9802919at2"/>
<sequence length="185" mass="21365">MVKRDLIRNIIILSVIVIIIACLRIFIFTPYGITAKDANHFLKDRDIVIANKNKKIKRDDFVLYEVDGKEYVGRVVGLGNDSVVYMDDVLYLNNKIKSEDYLTKDKEKYLAKATNTGYFTHDFTIQTLTKSNTNIIPAKSYLILNDNRQNMEDSRKFGLIAEKQIKGVISFRVLPLDQFGFIKMK</sequence>
<keyword evidence="3" id="KW-0645">Protease</keyword>
<evidence type="ECO:0000313" key="5">
    <source>
        <dbReference type="EMBL" id="KIC78411.1"/>
    </source>
</evidence>
<dbReference type="PROSITE" id="PS51257">
    <property type="entry name" value="PROKAR_LIPOPROTEIN"/>
    <property type="match status" value="1"/>
</dbReference>
<feature type="domain" description="Peptidase S26" evidence="4">
    <location>
        <begin position="10"/>
        <end position="173"/>
    </location>
</feature>
<dbReference type="PANTHER" id="PTHR43390">
    <property type="entry name" value="SIGNAL PEPTIDASE I"/>
    <property type="match status" value="1"/>
</dbReference>
<proteinExistence type="inferred from homology"/>
<dbReference type="RefSeq" id="WP_003069538.1">
    <property type="nucleotide sequence ID" value="NZ_CAJPUH010000011.1"/>
</dbReference>
<evidence type="ECO:0000313" key="6">
    <source>
        <dbReference type="Proteomes" id="UP000031339"/>
    </source>
</evidence>
<dbReference type="PANTHER" id="PTHR43390:SF1">
    <property type="entry name" value="CHLOROPLAST PROCESSING PEPTIDASE"/>
    <property type="match status" value="1"/>
</dbReference>
<dbReference type="Pfam" id="PF10502">
    <property type="entry name" value="Peptidase_S26"/>
    <property type="match status" value="1"/>
</dbReference>
<dbReference type="InterPro" id="IPR019533">
    <property type="entry name" value="Peptidase_S26"/>
</dbReference>
<dbReference type="Proteomes" id="UP000031339">
    <property type="component" value="Unassembled WGS sequence"/>
</dbReference>
<evidence type="ECO:0000256" key="3">
    <source>
        <dbReference type="RuleBase" id="RU362042"/>
    </source>
</evidence>
<dbReference type="PRINTS" id="PR00727">
    <property type="entry name" value="LEADERPTASE"/>
</dbReference>
<dbReference type="GO" id="GO:0004252">
    <property type="term" value="F:serine-type endopeptidase activity"/>
    <property type="evidence" value="ECO:0007669"/>
    <property type="project" value="InterPro"/>
</dbReference>
<accession>A0A0C1K691</accession>
<dbReference type="SUPFAM" id="SSF51306">
    <property type="entry name" value="LexA/Signal peptidase"/>
    <property type="match status" value="1"/>
</dbReference>
<feature type="transmembrane region" description="Helical" evidence="3">
    <location>
        <begin position="6"/>
        <end position="27"/>
    </location>
</feature>
<dbReference type="AlphaFoldDB" id="A0A0C1K691"/>
<dbReference type="EC" id="3.4.21.89" evidence="3"/>
<protein>
    <recommendedName>
        <fullName evidence="3">Signal peptidase I</fullName>
        <ecNumber evidence="3">3.4.21.89</ecNumber>
    </recommendedName>
</protein>
<dbReference type="GO" id="GO:0006465">
    <property type="term" value="P:signal peptide processing"/>
    <property type="evidence" value="ECO:0007669"/>
    <property type="project" value="InterPro"/>
</dbReference>